<proteinExistence type="inferred from homology"/>
<dbReference type="OrthoDB" id="9801997at2"/>
<dbReference type="PANTHER" id="PTHR33930:SF7">
    <property type="entry name" value="ALKYL HYDROPEROXIDE REDUCTASE AHPD"/>
    <property type="match status" value="1"/>
</dbReference>
<comment type="similarity">
    <text evidence="6">Belongs to the AhpD family.</text>
</comment>
<feature type="disulfide bond" description="Interchain (with AhpC); in linked form" evidence="6">
    <location>
        <position position="139"/>
    </location>
</feature>
<dbReference type="EMBL" id="LUKY01000032">
    <property type="protein sequence ID" value="OIZ95084.1"/>
    <property type="molecule type" value="Genomic_DNA"/>
</dbReference>
<dbReference type="PANTHER" id="PTHR33930">
    <property type="entry name" value="ALKYL HYDROPEROXIDE REDUCTASE AHPD"/>
    <property type="match status" value="1"/>
</dbReference>
<keyword evidence="2 6" id="KW-0049">Antioxidant</keyword>
<dbReference type="Proteomes" id="UP000183924">
    <property type="component" value="Unassembled WGS sequence"/>
</dbReference>
<reference evidence="8 9" key="1">
    <citation type="submission" date="2016-03" db="EMBL/GenBank/DDBJ databases">
        <title>Comparative genomics of Rickettsiella.</title>
        <authorList>
            <person name="Chandler C."/>
            <person name="Wang Y."/>
        </authorList>
    </citation>
    <scope>NUCLEOTIDE SEQUENCE [LARGE SCALE GENOMIC DNA]</scope>
    <source>
        <strain evidence="8 9">RCFS May 2013</strain>
    </source>
</reference>
<keyword evidence="3 6" id="KW-0560">Oxidoreductase</keyword>
<evidence type="ECO:0000259" key="7">
    <source>
        <dbReference type="Pfam" id="PF02627"/>
    </source>
</evidence>
<feature type="active site" description="Proton donor" evidence="6">
    <location>
        <position position="136"/>
    </location>
</feature>
<keyword evidence="4 6" id="KW-1015">Disulfide bond</keyword>
<evidence type="ECO:0000313" key="9">
    <source>
        <dbReference type="Proteomes" id="UP000183924"/>
    </source>
</evidence>
<comment type="caution">
    <text evidence="8">The sequence shown here is derived from an EMBL/GenBank/DDBJ whole genome shotgun (WGS) entry which is preliminary data.</text>
</comment>
<evidence type="ECO:0000256" key="4">
    <source>
        <dbReference type="ARBA" id="ARBA00023157"/>
    </source>
</evidence>
<evidence type="ECO:0000256" key="5">
    <source>
        <dbReference type="ARBA" id="ARBA00023284"/>
    </source>
</evidence>
<dbReference type="EC" id="1.11.1.28" evidence="6"/>
<name>A0A1J8P5L4_9COXI</name>
<dbReference type="GO" id="GO:0032843">
    <property type="term" value="F:hydroperoxide reductase activity"/>
    <property type="evidence" value="ECO:0007669"/>
    <property type="project" value="InterPro"/>
</dbReference>
<dbReference type="GO" id="GO:0045454">
    <property type="term" value="P:cell redox homeostasis"/>
    <property type="evidence" value="ECO:0007669"/>
    <property type="project" value="TreeGrafter"/>
</dbReference>
<dbReference type="Pfam" id="PF02627">
    <property type="entry name" value="CMD"/>
    <property type="match status" value="1"/>
</dbReference>
<keyword evidence="9" id="KW-1185">Reference proteome</keyword>
<dbReference type="HAMAP" id="MF_01676">
    <property type="entry name" value="AhpD"/>
    <property type="match status" value="1"/>
</dbReference>
<evidence type="ECO:0000313" key="8">
    <source>
        <dbReference type="EMBL" id="OIZ95084.1"/>
    </source>
</evidence>
<feature type="domain" description="Carboxymuconolactone decarboxylase-like" evidence="7">
    <location>
        <begin position="100"/>
        <end position="170"/>
    </location>
</feature>
<gene>
    <name evidence="6" type="primary">ahpD</name>
    <name evidence="8" type="ORF">A1D18_03020</name>
</gene>
<dbReference type="GO" id="GO:0015036">
    <property type="term" value="F:disulfide oxidoreductase activity"/>
    <property type="evidence" value="ECO:0007669"/>
    <property type="project" value="TreeGrafter"/>
</dbReference>
<dbReference type="STRING" id="1225476.A1D18_03020"/>
<evidence type="ECO:0000256" key="2">
    <source>
        <dbReference type="ARBA" id="ARBA00022862"/>
    </source>
</evidence>
<evidence type="ECO:0000256" key="3">
    <source>
        <dbReference type="ARBA" id="ARBA00023002"/>
    </source>
</evidence>
<dbReference type="InterPro" id="IPR029032">
    <property type="entry name" value="AhpD-like"/>
</dbReference>
<comment type="catalytic activity">
    <reaction evidence="6">
        <text>N(6)-[(R)-dihydrolipoyl]-L-lysyl-[lipoyl-carrier protein] + a hydroperoxide = N(6)-[(R)-lipoyl]-L-lysyl-[lipoyl-carrier protein] + an alcohol + H2O</text>
        <dbReference type="Rhea" id="RHEA:62636"/>
        <dbReference type="Rhea" id="RHEA-COMP:10502"/>
        <dbReference type="Rhea" id="RHEA-COMP:16355"/>
        <dbReference type="ChEBI" id="CHEBI:15377"/>
        <dbReference type="ChEBI" id="CHEBI:30879"/>
        <dbReference type="ChEBI" id="CHEBI:35924"/>
        <dbReference type="ChEBI" id="CHEBI:83099"/>
        <dbReference type="ChEBI" id="CHEBI:83100"/>
        <dbReference type="EC" id="1.11.1.28"/>
    </reaction>
</comment>
<evidence type="ECO:0000256" key="6">
    <source>
        <dbReference type="HAMAP-Rule" id="MF_01676"/>
    </source>
</evidence>
<protein>
    <recommendedName>
        <fullName evidence="6">Alkyl hydroperoxide reductase AhpD</fullName>
        <ecNumber evidence="6">1.11.1.28</ecNumber>
    </recommendedName>
    <alternativeName>
        <fullName evidence="6">Alkylhydroperoxidase AhpD</fullName>
    </alternativeName>
</protein>
<dbReference type="InterPro" id="IPR004674">
    <property type="entry name" value="AhpD"/>
</dbReference>
<dbReference type="AlphaFoldDB" id="A0A1J8P5L4"/>
<dbReference type="RefSeq" id="WP_071662346.1">
    <property type="nucleotide sequence ID" value="NZ_LUKY01000032.1"/>
</dbReference>
<dbReference type="Gene3D" id="1.20.1290.10">
    <property type="entry name" value="AhpD-like"/>
    <property type="match status" value="1"/>
</dbReference>
<comment type="function">
    <text evidence="6">Antioxidant protein with alkyl hydroperoxidase activity. Required for the reduction of the AhpC active site cysteine residues and for the regeneration of the AhpC enzyme activity.</text>
</comment>
<organism evidence="8 9">
    <name type="scientific">Candidatus Rickettsiella isopodorum</name>
    <dbReference type="NCBI Taxonomy" id="1225476"/>
    <lineage>
        <taxon>Bacteria</taxon>
        <taxon>Pseudomonadati</taxon>
        <taxon>Pseudomonadota</taxon>
        <taxon>Gammaproteobacteria</taxon>
        <taxon>Legionellales</taxon>
        <taxon>Coxiellaceae</taxon>
        <taxon>Rickettsiella</taxon>
    </lineage>
</organism>
<dbReference type="NCBIfam" id="TIGR00778">
    <property type="entry name" value="ahpD_dom"/>
    <property type="match status" value="1"/>
</dbReference>
<keyword evidence="1 6" id="KW-0575">Peroxidase</keyword>
<dbReference type="SUPFAM" id="SSF69118">
    <property type="entry name" value="AhpD-like"/>
    <property type="match status" value="1"/>
</dbReference>
<dbReference type="GO" id="GO:0051920">
    <property type="term" value="F:peroxiredoxin activity"/>
    <property type="evidence" value="ECO:0007669"/>
    <property type="project" value="InterPro"/>
</dbReference>
<dbReference type="InterPro" id="IPR004675">
    <property type="entry name" value="AhpD_core"/>
</dbReference>
<feature type="disulfide bond" evidence="6">
    <location>
        <begin position="136"/>
        <end position="139"/>
    </location>
</feature>
<keyword evidence="5 6" id="KW-0676">Redox-active center</keyword>
<dbReference type="GO" id="GO:0006979">
    <property type="term" value="P:response to oxidative stress"/>
    <property type="evidence" value="ECO:0007669"/>
    <property type="project" value="InterPro"/>
</dbReference>
<accession>A0A1J8P5L4</accession>
<evidence type="ECO:0000256" key="1">
    <source>
        <dbReference type="ARBA" id="ARBA00022559"/>
    </source>
</evidence>
<feature type="active site" description="Cysteine sulfenic acid (-SOH) intermediate" evidence="6">
    <location>
        <position position="139"/>
    </location>
</feature>
<sequence>MILTIETFKNKLLDSAKDIKLNLSNILTEEGSPDLSKKQIGGIALASAYSIKNTALIGAVLSEFKSILSEAEINAAKSAATIMAMNNIYYRFIHLVNDKEFSSMPTNLRMGVISDPGVDKVNFELNCLAVSVINGCGLCIEAHTRGLIKNGVNKLGMQSSVRIASVLNAAAVAFEIATLQE</sequence>
<dbReference type="InterPro" id="IPR003779">
    <property type="entry name" value="CMD-like"/>
</dbReference>